<feature type="compositionally biased region" description="Low complexity" evidence="1">
    <location>
        <begin position="9"/>
        <end position="25"/>
    </location>
</feature>
<dbReference type="Proteomes" id="UP000747399">
    <property type="component" value="Unassembled WGS sequence"/>
</dbReference>
<dbReference type="EMBL" id="BNCO01000062">
    <property type="protein sequence ID" value="GIL63958.1"/>
    <property type="molecule type" value="Genomic_DNA"/>
</dbReference>
<feature type="region of interest" description="Disordered" evidence="1">
    <location>
        <begin position="1"/>
        <end position="46"/>
    </location>
</feature>
<name>A0A8J4FB93_9CHLO</name>
<protein>
    <submittedName>
        <fullName evidence="2">Uncharacterized protein</fullName>
    </submittedName>
</protein>
<feature type="compositionally biased region" description="Basic residues" evidence="1">
    <location>
        <begin position="89"/>
        <end position="99"/>
    </location>
</feature>
<accession>A0A8J4FB93</accession>
<sequence>MGNRESKQAKQSTAAAAEASAGTASLSPALDPSNAPREAALGEWESPITSTFITEKAVKLSDPYLRASDGVMIWLESRSNEGGRQVLVMRKKNRKKLSRTPREATISTSHQPDGRTRMDPTGLLPRGLPTALFVT</sequence>
<proteinExistence type="predicted"/>
<evidence type="ECO:0000313" key="2">
    <source>
        <dbReference type="EMBL" id="GIL63958.1"/>
    </source>
</evidence>
<reference evidence="2" key="1">
    <citation type="journal article" date="2021" name="Proc. Natl. Acad. Sci. U.S.A.">
        <title>Three genomes in the algal genus Volvox reveal the fate of a haploid sex-determining region after a transition to homothallism.</title>
        <authorList>
            <person name="Yamamoto K."/>
            <person name="Hamaji T."/>
            <person name="Kawai-Toyooka H."/>
            <person name="Matsuzaki R."/>
            <person name="Takahashi F."/>
            <person name="Nishimura Y."/>
            <person name="Kawachi M."/>
            <person name="Noguchi H."/>
            <person name="Minakuchi Y."/>
            <person name="Umen J.G."/>
            <person name="Toyoda A."/>
            <person name="Nozaki H."/>
        </authorList>
    </citation>
    <scope>NUCLEOTIDE SEQUENCE</scope>
    <source>
        <strain evidence="2">NIES-3780</strain>
    </source>
</reference>
<feature type="region of interest" description="Disordered" evidence="1">
    <location>
        <begin position="85"/>
        <end position="135"/>
    </location>
</feature>
<dbReference type="AlphaFoldDB" id="A0A8J4FB93"/>
<comment type="caution">
    <text evidence="2">The sequence shown here is derived from an EMBL/GenBank/DDBJ whole genome shotgun (WGS) entry which is preliminary data.</text>
</comment>
<gene>
    <name evidence="2" type="ORF">Vafri_17860</name>
</gene>
<keyword evidence="3" id="KW-1185">Reference proteome</keyword>
<organism evidence="2 3">
    <name type="scientific">Volvox africanus</name>
    <dbReference type="NCBI Taxonomy" id="51714"/>
    <lineage>
        <taxon>Eukaryota</taxon>
        <taxon>Viridiplantae</taxon>
        <taxon>Chlorophyta</taxon>
        <taxon>core chlorophytes</taxon>
        <taxon>Chlorophyceae</taxon>
        <taxon>CS clade</taxon>
        <taxon>Chlamydomonadales</taxon>
        <taxon>Volvocaceae</taxon>
        <taxon>Volvox</taxon>
    </lineage>
</organism>
<evidence type="ECO:0000256" key="1">
    <source>
        <dbReference type="SAM" id="MobiDB-lite"/>
    </source>
</evidence>
<evidence type="ECO:0000313" key="3">
    <source>
        <dbReference type="Proteomes" id="UP000747399"/>
    </source>
</evidence>